<dbReference type="RefSeq" id="WP_145243015.1">
    <property type="nucleotide sequence ID" value="NZ_CP036273.1"/>
</dbReference>
<evidence type="ECO:0000259" key="2">
    <source>
        <dbReference type="Pfam" id="PF07596"/>
    </source>
</evidence>
<dbReference type="Gene3D" id="3.30.700.10">
    <property type="entry name" value="Glycoprotein, Type 4 Pilin"/>
    <property type="match status" value="1"/>
</dbReference>
<dbReference type="OrthoDB" id="255848at2"/>
<dbReference type="InterPro" id="IPR012902">
    <property type="entry name" value="N_methyl_site"/>
</dbReference>
<dbReference type="Pfam" id="PF07596">
    <property type="entry name" value="SBP_bac_10"/>
    <property type="match status" value="1"/>
</dbReference>
<keyword evidence="1" id="KW-1133">Transmembrane helix</keyword>
<keyword evidence="4" id="KW-1185">Reference proteome</keyword>
<evidence type="ECO:0000256" key="1">
    <source>
        <dbReference type="SAM" id="Phobius"/>
    </source>
</evidence>
<sequence>MTRRAFTLIELLVVIAIIAVLIGLLLPAVQKVREAAARSACQNNLKQIALGAHNYEATTGTFAPGALLHMTAAGTYSSATVATTQGVGTLPHLLPYVEQTSVAAVFATGVAPDYLAPRRQYSHVLWNAGPATAAQSKIKSFVCPSDGDVEAAQNAAWPVVDVAGSSARLARWYFAPPWGPALGKTSYLAVGGYADAVLPQYAGLFTNRSSGTAGQAAAADGLSNTLMFGEALGDPEVGPRQFAWSWALAGPLPTAWGGIPNPTDANGWNGFGSRHAGVVQFAMGDGSVRSARKYVTGGSAYTALVYMSGWKDGVNVDPASLLN</sequence>
<gene>
    <name evidence="3" type="ORF">ETAA1_48930</name>
</gene>
<reference evidence="3 4" key="1">
    <citation type="submission" date="2019-02" db="EMBL/GenBank/DDBJ databases">
        <title>Deep-cultivation of Planctomycetes and their phenomic and genomic characterization uncovers novel biology.</title>
        <authorList>
            <person name="Wiegand S."/>
            <person name="Jogler M."/>
            <person name="Boedeker C."/>
            <person name="Pinto D."/>
            <person name="Vollmers J."/>
            <person name="Rivas-Marin E."/>
            <person name="Kohn T."/>
            <person name="Peeters S.H."/>
            <person name="Heuer A."/>
            <person name="Rast P."/>
            <person name="Oberbeckmann S."/>
            <person name="Bunk B."/>
            <person name="Jeske O."/>
            <person name="Meyerdierks A."/>
            <person name="Storesund J.E."/>
            <person name="Kallscheuer N."/>
            <person name="Luecker S."/>
            <person name="Lage O.M."/>
            <person name="Pohl T."/>
            <person name="Merkel B.J."/>
            <person name="Hornburger P."/>
            <person name="Mueller R.-W."/>
            <person name="Bruemmer F."/>
            <person name="Labrenz M."/>
            <person name="Spormann A.M."/>
            <person name="Op den Camp H."/>
            <person name="Overmann J."/>
            <person name="Amann R."/>
            <person name="Jetten M.S.M."/>
            <person name="Mascher T."/>
            <person name="Medema M.H."/>
            <person name="Devos D.P."/>
            <person name="Kaster A.-K."/>
            <person name="Ovreas L."/>
            <person name="Rohde M."/>
            <person name="Galperin M.Y."/>
            <person name="Jogler C."/>
        </authorList>
    </citation>
    <scope>NUCLEOTIDE SEQUENCE [LARGE SCALE GENOMIC DNA]</scope>
    <source>
        <strain evidence="3 4">ETA_A1</strain>
    </source>
</reference>
<proteinExistence type="predicted"/>
<accession>A0A517XZG8</accession>
<dbReference type="EMBL" id="CP036273">
    <property type="protein sequence ID" value="QDU22904.1"/>
    <property type="molecule type" value="Genomic_DNA"/>
</dbReference>
<dbReference type="PANTHER" id="PTHR30093">
    <property type="entry name" value="GENERAL SECRETION PATHWAY PROTEIN G"/>
    <property type="match status" value="1"/>
</dbReference>
<name>A0A517XZG8_9BACT</name>
<dbReference type="AlphaFoldDB" id="A0A517XZG8"/>
<dbReference type="InterPro" id="IPR011453">
    <property type="entry name" value="DUF1559"/>
</dbReference>
<organism evidence="3 4">
    <name type="scientific">Urbifossiella limnaea</name>
    <dbReference type="NCBI Taxonomy" id="2528023"/>
    <lineage>
        <taxon>Bacteria</taxon>
        <taxon>Pseudomonadati</taxon>
        <taxon>Planctomycetota</taxon>
        <taxon>Planctomycetia</taxon>
        <taxon>Gemmatales</taxon>
        <taxon>Gemmataceae</taxon>
        <taxon>Urbifossiella</taxon>
    </lineage>
</organism>
<feature type="domain" description="DUF1559" evidence="2">
    <location>
        <begin position="30"/>
        <end position="290"/>
    </location>
</feature>
<dbReference type="PANTHER" id="PTHR30093:SF2">
    <property type="entry name" value="TYPE II SECRETION SYSTEM PROTEIN H"/>
    <property type="match status" value="1"/>
</dbReference>
<dbReference type="NCBIfam" id="TIGR04294">
    <property type="entry name" value="pre_pil_HX9DG"/>
    <property type="match status" value="1"/>
</dbReference>
<evidence type="ECO:0000313" key="3">
    <source>
        <dbReference type="EMBL" id="QDU22904.1"/>
    </source>
</evidence>
<dbReference type="NCBIfam" id="TIGR02532">
    <property type="entry name" value="IV_pilin_GFxxxE"/>
    <property type="match status" value="1"/>
</dbReference>
<dbReference type="Proteomes" id="UP000319576">
    <property type="component" value="Chromosome"/>
</dbReference>
<dbReference type="InterPro" id="IPR045584">
    <property type="entry name" value="Pilin-like"/>
</dbReference>
<dbReference type="Pfam" id="PF07963">
    <property type="entry name" value="N_methyl"/>
    <property type="match status" value="1"/>
</dbReference>
<dbReference type="InterPro" id="IPR027558">
    <property type="entry name" value="Pre_pil_HX9DG_C"/>
</dbReference>
<protein>
    <submittedName>
        <fullName evidence="3">Putative major pilin subunit</fullName>
    </submittedName>
</protein>
<dbReference type="KEGG" id="uli:ETAA1_48930"/>
<keyword evidence="1" id="KW-0472">Membrane</keyword>
<dbReference type="SUPFAM" id="SSF54523">
    <property type="entry name" value="Pili subunits"/>
    <property type="match status" value="1"/>
</dbReference>
<evidence type="ECO:0000313" key="4">
    <source>
        <dbReference type="Proteomes" id="UP000319576"/>
    </source>
</evidence>
<keyword evidence="1" id="KW-0812">Transmembrane</keyword>
<feature type="transmembrane region" description="Helical" evidence="1">
    <location>
        <begin position="6"/>
        <end position="29"/>
    </location>
</feature>